<evidence type="ECO:0000256" key="5">
    <source>
        <dbReference type="PROSITE-ProRule" id="PRU00192"/>
    </source>
</evidence>
<dbReference type="PROSITE" id="PS50002">
    <property type="entry name" value="SH3"/>
    <property type="match status" value="1"/>
</dbReference>
<evidence type="ECO:0000256" key="3">
    <source>
        <dbReference type="ARBA" id="ARBA00037432"/>
    </source>
</evidence>
<dbReference type="PANTHER" id="PTHR45929:SF3">
    <property type="entry name" value="JAK PATHWAY SIGNAL TRANSDUCTION ADAPTOR MOLECULE"/>
    <property type="match status" value="1"/>
</dbReference>
<dbReference type="CDD" id="cd11805">
    <property type="entry name" value="SH3_GRB2_like_C"/>
    <property type="match status" value="1"/>
</dbReference>
<dbReference type="EMBL" id="CM014080">
    <property type="protein sequence ID" value="TKS68633.1"/>
    <property type="molecule type" value="Genomic_DNA"/>
</dbReference>
<evidence type="ECO:0000256" key="1">
    <source>
        <dbReference type="ARBA" id="ARBA00022443"/>
    </source>
</evidence>
<dbReference type="FunFam" id="2.30.30.40:FF:000072">
    <property type="entry name" value="Unconventional Myosin IB"/>
    <property type="match status" value="1"/>
</dbReference>
<accession>A0A4U5U369</accession>
<organism evidence="7 9">
    <name type="scientific">Collichthys lucidus</name>
    <name type="common">Big head croaker</name>
    <name type="synonym">Sciaena lucida</name>
    <dbReference type="NCBI Taxonomy" id="240159"/>
    <lineage>
        <taxon>Eukaryota</taxon>
        <taxon>Metazoa</taxon>
        <taxon>Chordata</taxon>
        <taxon>Craniata</taxon>
        <taxon>Vertebrata</taxon>
        <taxon>Euteleostomi</taxon>
        <taxon>Actinopterygii</taxon>
        <taxon>Neopterygii</taxon>
        <taxon>Teleostei</taxon>
        <taxon>Neoteleostei</taxon>
        <taxon>Acanthomorphata</taxon>
        <taxon>Eupercaria</taxon>
        <taxon>Sciaenidae</taxon>
        <taxon>Collichthys</taxon>
    </lineage>
</organism>
<proteinExistence type="predicted"/>
<dbReference type="SUPFAM" id="SSF50044">
    <property type="entry name" value="SH3-domain"/>
    <property type="match status" value="1"/>
</dbReference>
<name>A0A4U5U369_COLLU</name>
<sequence length="83" mass="9693">MKLFLLHDSAHCQERHQPEVVQHKTSSPLQVRALYSFHAEERDELEFNAGDIIEVLESSDKDWWKGKLRGKTGLFPCNYIKPI</sequence>
<dbReference type="SMART" id="SM00326">
    <property type="entry name" value="SH3"/>
    <property type="match status" value="1"/>
</dbReference>
<dbReference type="PRINTS" id="PR00499">
    <property type="entry name" value="P67PHOX"/>
</dbReference>
<dbReference type="GO" id="GO:0043328">
    <property type="term" value="P:protein transport to vacuole involved in ubiquitin-dependent protein catabolic process via the multivesicular body sorting pathway"/>
    <property type="evidence" value="ECO:0007669"/>
    <property type="project" value="TreeGrafter"/>
</dbReference>
<dbReference type="InterPro" id="IPR050670">
    <property type="entry name" value="STAM"/>
</dbReference>
<dbReference type="PRINTS" id="PR00452">
    <property type="entry name" value="SH3DOMAIN"/>
</dbReference>
<keyword evidence="1 5" id="KW-0728">SH3 domain</keyword>
<reference evidence="7 9" key="1">
    <citation type="submission" date="2019-01" db="EMBL/GenBank/DDBJ databases">
        <title>Genome Assembly of Collichthys lucidus.</title>
        <authorList>
            <person name="Cai M."/>
            <person name="Xiao S."/>
        </authorList>
    </citation>
    <scope>NUCLEOTIDE SEQUENCE [LARGE SCALE GENOMIC DNA]</scope>
    <source>
        <strain evidence="7">JT15FE1705JMU</strain>
        <tissue evidence="7">Muscle</tissue>
    </source>
</reference>
<keyword evidence="9" id="KW-1185">Reference proteome</keyword>
<dbReference type="EMBL" id="CM014080">
    <property type="protein sequence ID" value="TKS68584.1"/>
    <property type="molecule type" value="Genomic_DNA"/>
</dbReference>
<dbReference type="Pfam" id="PF00018">
    <property type="entry name" value="SH3_1"/>
    <property type="match status" value="1"/>
</dbReference>
<evidence type="ECO:0000256" key="2">
    <source>
        <dbReference type="ARBA" id="ARBA00023043"/>
    </source>
</evidence>
<evidence type="ECO:0000313" key="7">
    <source>
        <dbReference type="EMBL" id="TKS68584.1"/>
    </source>
</evidence>
<dbReference type="PANTHER" id="PTHR45929">
    <property type="entry name" value="JAK PATHWAY SIGNAL TRANSDUCTION ADAPTOR MOLECULE"/>
    <property type="match status" value="1"/>
</dbReference>
<dbReference type="STRING" id="240159.A0A4U5U369"/>
<dbReference type="InterPro" id="IPR001452">
    <property type="entry name" value="SH3_domain"/>
</dbReference>
<evidence type="ECO:0000313" key="9">
    <source>
        <dbReference type="Proteomes" id="UP000298787"/>
    </source>
</evidence>
<comment type="function">
    <text evidence="3">Induces bone resorption, acting probably through a signaling cascade which results in the secretion of factor(s) enhancing osteoclast formation and activity.</text>
</comment>
<protein>
    <recommendedName>
        <fullName evidence="4">Osteoclast-stimulating factor 1</fullName>
    </recommendedName>
</protein>
<dbReference type="AlphaFoldDB" id="A0A4U5U369"/>
<dbReference type="Proteomes" id="UP000298787">
    <property type="component" value="Chromosome 3"/>
</dbReference>
<dbReference type="GO" id="GO:0033565">
    <property type="term" value="C:ESCRT-0 complex"/>
    <property type="evidence" value="ECO:0007669"/>
    <property type="project" value="TreeGrafter"/>
</dbReference>
<feature type="domain" description="SH3" evidence="6">
    <location>
        <begin position="26"/>
        <end position="83"/>
    </location>
</feature>
<dbReference type="Gene3D" id="2.30.30.40">
    <property type="entry name" value="SH3 Domains"/>
    <property type="match status" value="1"/>
</dbReference>
<keyword evidence="2" id="KW-0040">ANK repeat</keyword>
<evidence type="ECO:0000259" key="6">
    <source>
        <dbReference type="PROSITE" id="PS50002"/>
    </source>
</evidence>
<evidence type="ECO:0000313" key="8">
    <source>
        <dbReference type="EMBL" id="TKS68633.1"/>
    </source>
</evidence>
<evidence type="ECO:0000256" key="4">
    <source>
        <dbReference type="ARBA" id="ARBA00040640"/>
    </source>
</evidence>
<dbReference type="InterPro" id="IPR036028">
    <property type="entry name" value="SH3-like_dom_sf"/>
</dbReference>
<gene>
    <name evidence="7" type="ORF">D9C73_002647</name>
    <name evidence="8" type="ORF">D9C73_002696</name>
</gene>